<reference evidence="4" key="1">
    <citation type="submission" date="2021-01" db="EMBL/GenBank/DDBJ databases">
        <title>Whole genome shotgun sequence of Actinoplanes ferrugineus NBRC 15555.</title>
        <authorList>
            <person name="Komaki H."/>
            <person name="Tamura T."/>
        </authorList>
    </citation>
    <scope>NUCLEOTIDE SEQUENCE</scope>
    <source>
        <strain evidence="4">NBRC 15555</strain>
    </source>
</reference>
<feature type="binding site" evidence="2">
    <location>
        <position position="108"/>
    </location>
    <ligand>
        <name>Mn(2+)</name>
        <dbReference type="ChEBI" id="CHEBI:29035"/>
        <label>2</label>
    </ligand>
</feature>
<dbReference type="EMBL" id="BOMM01000009">
    <property type="protein sequence ID" value="GIE09571.1"/>
    <property type="molecule type" value="Genomic_DNA"/>
</dbReference>
<gene>
    <name evidence="4" type="ORF">Afe05nite_14110</name>
</gene>
<dbReference type="PIRSF" id="PIRSF005962">
    <property type="entry name" value="Pept_M20D_amidohydro"/>
    <property type="match status" value="1"/>
</dbReference>
<dbReference type="CDD" id="cd03886">
    <property type="entry name" value="M20_Acy1"/>
    <property type="match status" value="1"/>
</dbReference>
<feature type="binding site" evidence="2">
    <location>
        <position position="172"/>
    </location>
    <ligand>
        <name>Mn(2+)</name>
        <dbReference type="ChEBI" id="CHEBI:29035"/>
        <label>2</label>
    </ligand>
</feature>
<name>A0A919M7M4_9ACTN</name>
<dbReference type="InterPro" id="IPR002933">
    <property type="entry name" value="Peptidase_M20"/>
</dbReference>
<dbReference type="SUPFAM" id="SSF55031">
    <property type="entry name" value="Bacterial exopeptidase dimerisation domain"/>
    <property type="match status" value="1"/>
</dbReference>
<proteinExistence type="predicted"/>
<dbReference type="Pfam" id="PF01546">
    <property type="entry name" value="Peptidase_M20"/>
    <property type="match status" value="1"/>
</dbReference>
<sequence length="407" mass="42848">MTTIGVTSPLRRTAETLQPRLVQLRRDLHARPEIGLHLPRTQAAVLDALDGLGLEVSRGTELTSVTAVVRGGRPGPAVLLRADMDALPLTEATGLDYASRTPGVMHACGHDLHTAALVGAAHVLAGHRDSLAGDVVPMFQPGEEGYDGAGLMLREGVLDAAGDRVRAAYGLHVLSFGTPRGVFRSRPGTLLGGTDTLTVVVHGAGGQAAMPHVANDPMPVAAGIVTAVQTLVTRRFDAFDPVVVTITSMVGGDTHNVIPAEVRLTGTIRTFSRANRTRIRIRTELTRLCTSLAAAHGMTAEVVVDDGYPVTVNDPGEYAFAADVVRDVLGEERFDPMATPLAVAEDFSRVLEEVPGCFLILGATAADDPAKAAPNHSPDAVFDDSVLADAVFVLAELARRSLDRPAR</sequence>
<dbReference type="FunFam" id="3.30.70.360:FF:000001">
    <property type="entry name" value="N-acetyldiaminopimelate deacetylase"/>
    <property type="match status" value="1"/>
</dbReference>
<feature type="binding site" evidence="2">
    <location>
        <position position="376"/>
    </location>
    <ligand>
        <name>Mn(2+)</name>
        <dbReference type="ChEBI" id="CHEBI:29035"/>
        <label>2</label>
    </ligand>
</feature>
<feature type="domain" description="Peptidase M20 dimerisation" evidence="3">
    <location>
        <begin position="195"/>
        <end position="285"/>
    </location>
</feature>
<dbReference type="Pfam" id="PF07687">
    <property type="entry name" value="M20_dimer"/>
    <property type="match status" value="1"/>
</dbReference>
<keyword evidence="1" id="KW-0378">Hydrolase</keyword>
<evidence type="ECO:0000259" key="3">
    <source>
        <dbReference type="Pfam" id="PF07687"/>
    </source>
</evidence>
<evidence type="ECO:0000313" key="4">
    <source>
        <dbReference type="EMBL" id="GIE09571.1"/>
    </source>
</evidence>
<accession>A0A919M7M4</accession>
<protein>
    <submittedName>
        <fullName evidence="4">Amidohydrolase</fullName>
    </submittedName>
</protein>
<organism evidence="4 5">
    <name type="scientific">Paractinoplanes ferrugineus</name>
    <dbReference type="NCBI Taxonomy" id="113564"/>
    <lineage>
        <taxon>Bacteria</taxon>
        <taxon>Bacillati</taxon>
        <taxon>Actinomycetota</taxon>
        <taxon>Actinomycetes</taxon>
        <taxon>Micromonosporales</taxon>
        <taxon>Micromonosporaceae</taxon>
        <taxon>Paractinoplanes</taxon>
    </lineage>
</organism>
<dbReference type="GO" id="GO:0046872">
    <property type="term" value="F:metal ion binding"/>
    <property type="evidence" value="ECO:0007669"/>
    <property type="project" value="UniProtKB-KW"/>
</dbReference>
<dbReference type="Proteomes" id="UP000598174">
    <property type="component" value="Unassembled WGS sequence"/>
</dbReference>
<dbReference type="PANTHER" id="PTHR11014:SF63">
    <property type="entry name" value="METALLOPEPTIDASE, PUTATIVE (AFU_ORTHOLOGUE AFUA_6G09600)-RELATED"/>
    <property type="match status" value="1"/>
</dbReference>
<dbReference type="InterPro" id="IPR017439">
    <property type="entry name" value="Amidohydrolase"/>
</dbReference>
<evidence type="ECO:0000313" key="5">
    <source>
        <dbReference type="Proteomes" id="UP000598174"/>
    </source>
</evidence>
<dbReference type="InterPro" id="IPR036264">
    <property type="entry name" value="Bact_exopeptidase_dim_dom"/>
</dbReference>
<feature type="binding site" evidence="2">
    <location>
        <position position="110"/>
    </location>
    <ligand>
        <name>Mn(2+)</name>
        <dbReference type="ChEBI" id="CHEBI:29035"/>
        <label>2</label>
    </ligand>
</feature>
<dbReference type="NCBIfam" id="TIGR01891">
    <property type="entry name" value="amidohydrolases"/>
    <property type="match status" value="1"/>
</dbReference>
<evidence type="ECO:0000256" key="1">
    <source>
        <dbReference type="ARBA" id="ARBA00022801"/>
    </source>
</evidence>
<evidence type="ECO:0000256" key="2">
    <source>
        <dbReference type="PIRSR" id="PIRSR005962-1"/>
    </source>
</evidence>
<dbReference type="InterPro" id="IPR011650">
    <property type="entry name" value="Peptidase_M20_dimer"/>
</dbReference>
<dbReference type="GO" id="GO:0019877">
    <property type="term" value="P:diaminopimelate biosynthetic process"/>
    <property type="evidence" value="ECO:0007669"/>
    <property type="project" value="UniProtKB-ARBA"/>
</dbReference>
<comment type="cofactor">
    <cofactor evidence="2">
        <name>Mn(2+)</name>
        <dbReference type="ChEBI" id="CHEBI:29035"/>
    </cofactor>
    <text evidence="2">The Mn(2+) ion enhances activity.</text>
</comment>
<keyword evidence="5" id="KW-1185">Reference proteome</keyword>
<dbReference type="Gene3D" id="3.40.630.10">
    <property type="entry name" value="Zn peptidases"/>
    <property type="match status" value="1"/>
</dbReference>
<dbReference type="AlphaFoldDB" id="A0A919M7M4"/>
<keyword evidence="2" id="KW-0479">Metal-binding</keyword>
<dbReference type="SUPFAM" id="SSF53187">
    <property type="entry name" value="Zn-dependent exopeptidases"/>
    <property type="match status" value="1"/>
</dbReference>
<dbReference type="RefSeq" id="WP_203816160.1">
    <property type="nucleotide sequence ID" value="NZ_BAAABP010000007.1"/>
</dbReference>
<keyword evidence="2" id="KW-0464">Manganese</keyword>
<comment type="caution">
    <text evidence="4">The sequence shown here is derived from an EMBL/GenBank/DDBJ whole genome shotgun (WGS) entry which is preliminary data.</text>
</comment>
<feature type="binding site" evidence="2">
    <location>
        <position position="144"/>
    </location>
    <ligand>
        <name>Mn(2+)</name>
        <dbReference type="ChEBI" id="CHEBI:29035"/>
        <label>2</label>
    </ligand>
</feature>
<dbReference type="PANTHER" id="PTHR11014">
    <property type="entry name" value="PEPTIDASE M20 FAMILY MEMBER"/>
    <property type="match status" value="1"/>
</dbReference>
<dbReference type="Gene3D" id="3.30.70.360">
    <property type="match status" value="1"/>
</dbReference>
<dbReference type="GO" id="GO:0050118">
    <property type="term" value="F:N-acetyldiaminopimelate deacetylase activity"/>
    <property type="evidence" value="ECO:0007669"/>
    <property type="project" value="UniProtKB-ARBA"/>
</dbReference>